<protein>
    <submittedName>
        <fullName evidence="1">Uncharacterized protein</fullName>
    </submittedName>
</protein>
<dbReference type="Proteomes" id="UP000198820">
    <property type="component" value="Unassembled WGS sequence"/>
</dbReference>
<dbReference type="AlphaFoldDB" id="A0A1H4DPX3"/>
<sequence>MFLKLEFYLGYLKYSLVDFKIYLASTFVKKLFLLLMTLNFK</sequence>
<keyword evidence="2" id="KW-1185">Reference proteome</keyword>
<gene>
    <name evidence="1" type="ORF">SAMN05421540_11320</name>
</gene>
<reference evidence="1 2" key="1">
    <citation type="submission" date="2016-10" db="EMBL/GenBank/DDBJ databases">
        <authorList>
            <person name="de Groot N.N."/>
        </authorList>
    </citation>
    <scope>NUCLEOTIDE SEQUENCE [LARGE SCALE GENOMIC DNA]</scope>
    <source>
        <strain evidence="1 2">DSM 23581</strain>
    </source>
</reference>
<name>A0A1H4DPX3_9FLAO</name>
<dbReference type="EMBL" id="FNQF01000013">
    <property type="protein sequence ID" value="SEA74823.1"/>
    <property type="molecule type" value="Genomic_DNA"/>
</dbReference>
<organism evidence="1 2">
    <name type="scientific">Psychroflexus halocasei</name>
    <dbReference type="NCBI Taxonomy" id="908615"/>
    <lineage>
        <taxon>Bacteria</taxon>
        <taxon>Pseudomonadati</taxon>
        <taxon>Bacteroidota</taxon>
        <taxon>Flavobacteriia</taxon>
        <taxon>Flavobacteriales</taxon>
        <taxon>Flavobacteriaceae</taxon>
        <taxon>Psychroflexus</taxon>
    </lineage>
</organism>
<dbReference type="STRING" id="908615.SAMN05421540_11320"/>
<proteinExistence type="predicted"/>
<evidence type="ECO:0000313" key="2">
    <source>
        <dbReference type="Proteomes" id="UP000198820"/>
    </source>
</evidence>
<accession>A0A1H4DPX3</accession>
<evidence type="ECO:0000313" key="1">
    <source>
        <dbReference type="EMBL" id="SEA74823.1"/>
    </source>
</evidence>